<feature type="transmembrane region" description="Helical" evidence="4">
    <location>
        <begin position="101"/>
        <end position="119"/>
    </location>
</feature>
<dbReference type="RefSeq" id="WP_143813801.1">
    <property type="nucleotide sequence ID" value="NZ_FUKQ01000001.1"/>
</dbReference>
<dbReference type="Proteomes" id="UP000188342">
    <property type="component" value="Unassembled WGS sequence"/>
</dbReference>
<feature type="transmembrane region" description="Helical" evidence="4">
    <location>
        <begin position="461"/>
        <end position="480"/>
    </location>
</feature>
<evidence type="ECO:0000256" key="2">
    <source>
        <dbReference type="ARBA" id="ARBA00022777"/>
    </source>
</evidence>
<keyword evidence="3" id="KW-0902">Two-component regulatory system</keyword>
<dbReference type="EMBL" id="FUKQ01000001">
    <property type="protein sequence ID" value="SJN16152.1"/>
    <property type="molecule type" value="Genomic_DNA"/>
</dbReference>
<evidence type="ECO:0000256" key="1">
    <source>
        <dbReference type="ARBA" id="ARBA00022679"/>
    </source>
</evidence>
<dbReference type="STRING" id="1255658.FM114_00480"/>
<keyword evidence="4" id="KW-0472">Membrane</keyword>
<feature type="transmembrane region" description="Helical" evidence="4">
    <location>
        <begin position="492"/>
        <end position="523"/>
    </location>
</feature>
<dbReference type="SUPFAM" id="SSF55874">
    <property type="entry name" value="ATPase domain of HSP90 chaperone/DNA topoisomerase II/histidine kinase"/>
    <property type="match status" value="1"/>
</dbReference>
<reference evidence="5 6" key="1">
    <citation type="submission" date="2017-02" db="EMBL/GenBank/DDBJ databases">
        <authorList>
            <person name="Peterson S.W."/>
        </authorList>
    </citation>
    <scope>NUCLEOTIDE SEQUENCE [LARGE SCALE GENOMIC DNA]</scope>
    <source>
        <strain evidence="5 6">LSP_Lj1</strain>
    </source>
</reference>
<keyword evidence="6" id="KW-1185">Reference proteome</keyword>
<dbReference type="AlphaFoldDB" id="A0A1R4I8J2"/>
<dbReference type="CDD" id="cd16917">
    <property type="entry name" value="HATPase_UhpB-NarQ-NarX-like"/>
    <property type="match status" value="1"/>
</dbReference>
<keyword evidence="1" id="KW-0808">Transferase</keyword>
<keyword evidence="2 5" id="KW-0418">Kinase</keyword>
<keyword evidence="4" id="KW-0812">Transmembrane</keyword>
<evidence type="ECO:0000313" key="6">
    <source>
        <dbReference type="Proteomes" id="UP000188342"/>
    </source>
</evidence>
<dbReference type="PANTHER" id="PTHR24421:SF61">
    <property type="entry name" value="OXYGEN SENSOR HISTIDINE KINASE NREB"/>
    <property type="match status" value="1"/>
</dbReference>
<evidence type="ECO:0000256" key="4">
    <source>
        <dbReference type="SAM" id="Phobius"/>
    </source>
</evidence>
<feature type="transmembrane region" description="Helical" evidence="4">
    <location>
        <begin position="162"/>
        <end position="180"/>
    </location>
</feature>
<proteinExistence type="predicted"/>
<dbReference type="Gene3D" id="3.30.565.10">
    <property type="entry name" value="Histidine kinase-like ATPase, C-terminal domain"/>
    <property type="match status" value="1"/>
</dbReference>
<accession>A0A1R4I8J2</accession>
<dbReference type="GO" id="GO:0016301">
    <property type="term" value="F:kinase activity"/>
    <property type="evidence" value="ECO:0007669"/>
    <property type="project" value="UniProtKB-KW"/>
</dbReference>
<feature type="transmembrane region" description="Helical" evidence="4">
    <location>
        <begin position="430"/>
        <end position="449"/>
    </location>
</feature>
<dbReference type="PANTHER" id="PTHR24421">
    <property type="entry name" value="NITRATE/NITRITE SENSOR PROTEIN NARX-RELATED"/>
    <property type="match status" value="1"/>
</dbReference>
<feature type="transmembrane region" description="Helical" evidence="4">
    <location>
        <begin position="131"/>
        <end position="150"/>
    </location>
</feature>
<protein>
    <submittedName>
        <fullName evidence="5">Putative two-component system sensor kinase</fullName>
    </submittedName>
</protein>
<organism evidence="5 6">
    <name type="scientific">Luteococcus japonicus LSP_Lj1</name>
    <dbReference type="NCBI Taxonomy" id="1255658"/>
    <lineage>
        <taxon>Bacteria</taxon>
        <taxon>Bacillati</taxon>
        <taxon>Actinomycetota</taxon>
        <taxon>Actinomycetes</taxon>
        <taxon>Propionibacteriales</taxon>
        <taxon>Propionibacteriaceae</taxon>
        <taxon>Luteococcus</taxon>
    </lineage>
</organism>
<keyword evidence="4" id="KW-1133">Transmembrane helix</keyword>
<feature type="transmembrane region" description="Helical" evidence="4">
    <location>
        <begin position="78"/>
        <end position="95"/>
    </location>
</feature>
<dbReference type="InterPro" id="IPR050482">
    <property type="entry name" value="Sensor_HK_TwoCompSys"/>
</dbReference>
<dbReference type="OrthoDB" id="3534856at2"/>
<evidence type="ECO:0000256" key="3">
    <source>
        <dbReference type="ARBA" id="ARBA00023012"/>
    </source>
</evidence>
<dbReference type="InterPro" id="IPR036890">
    <property type="entry name" value="HATPase_C_sf"/>
</dbReference>
<name>A0A1R4I8J2_9ACTN</name>
<gene>
    <name evidence="5" type="ORF">FM114_00480</name>
</gene>
<evidence type="ECO:0000313" key="5">
    <source>
        <dbReference type="EMBL" id="SJN16152.1"/>
    </source>
</evidence>
<sequence length="750" mass="81804">MLPRLEAPLADPAMPTEAVHRGLRMLALGTWLAVLLVGGSRLVASFGHGPWSDAGLALFAAHHLVVLAGLLWWSRSRTMMTVAGVLLVLGWLALLPQWRQLPMGTMWAPGYLGFSWAIWTTMTGPRRRQELLVWLVFVVLGLMDLALLMWCDWPVPGTVVLTGLWFLVPTAPLLLFGLALRRVARHLEWQIVQSEASAREGEERRAQAADRAEAARLLHDHVLHALHAVAHVGDGGVTPRMASRECRAALGELARPRNAEPVSSVRELLVNDSLVRGMGLVPEGETGLLPTDVAEAMAAATHAALVNVRDHARTSAVQLALRRGGSAARVVVRDEGVGFHPGKVPHTRLGVRRSIRERMEDIGGEASVVSAPGQGTEVTLSWPRVREDGPDPAWSAGARRELARLLGRTAWPGMLATLVAMPILGPSTGGWPVVLVALAALLVGWWGTHSFADEPALPGRAVVFLVVSVACWCLTLWLGPESLGMVSQHQLWPLWACVSLLHLAVLCLSPVGGLAAVAGWLVLVMAGLEVLHPALEWRRFTSMWMIPVGDGLMTIAVLVAFQHLVSRQFSERELTELSRRSAARVRKASSLQEFWSAQVTAEAMPLMKAVAEGDGRVSREQIDQALLLEATLRDELLLGPDQPRILTVLNDLRRRGWHINTPSVTPAERKLLDGMAYWTSKIGDPVCFKQELKVTMSGAQAVLVVLEPSEEQVALWRRTAQEMGAELDHDEHFARLRASLPGEASSSFPL</sequence>
<feature type="transmembrane region" description="Helical" evidence="4">
    <location>
        <begin position="544"/>
        <end position="565"/>
    </location>
</feature>
<feature type="transmembrane region" description="Helical" evidence="4">
    <location>
        <begin position="55"/>
        <end position="73"/>
    </location>
</feature>
<dbReference type="GO" id="GO:0000160">
    <property type="term" value="P:phosphorelay signal transduction system"/>
    <property type="evidence" value="ECO:0007669"/>
    <property type="project" value="UniProtKB-KW"/>
</dbReference>